<dbReference type="GO" id="GO:0032259">
    <property type="term" value="P:methylation"/>
    <property type="evidence" value="ECO:0007669"/>
    <property type="project" value="UniProtKB-KW"/>
</dbReference>
<feature type="compositionally biased region" description="Pro residues" evidence="3">
    <location>
        <begin position="1"/>
        <end position="10"/>
    </location>
</feature>
<evidence type="ECO:0000313" key="6">
    <source>
        <dbReference type="EMBL" id="CEL71150.1"/>
    </source>
</evidence>
<feature type="compositionally biased region" description="Low complexity" evidence="3">
    <location>
        <begin position="109"/>
        <end position="119"/>
    </location>
</feature>
<dbReference type="InterPro" id="IPR002052">
    <property type="entry name" value="DNA_methylase_N6_adenine_CS"/>
</dbReference>
<evidence type="ECO:0000259" key="5">
    <source>
        <dbReference type="Pfam" id="PF25904"/>
    </source>
</evidence>
<dbReference type="Gene3D" id="3.40.50.150">
    <property type="entry name" value="Vaccinia Virus protein VP39"/>
    <property type="match status" value="1"/>
</dbReference>
<dbReference type="AlphaFoldDB" id="A0A0F7URP7"/>
<sequence length="717" mass="78129">MASLQPPPPAASSSPSFSPAPFPDSMPSPSPAGHIKLSSPARSQPLRLLCWFLCHNDYGDFRFEELEALAEEEGISREELWRGETAFASPVNPKPASSRSAPKLIVSQPPVSALLSPSSSPSPPPPSLCSSPSSPPSPPFPPLPAPPPPSPAAAPFPPDSVSPLQTSNLSPSPCVLPRFPSSAPSPPASPPLPVPPPSPCSSPSFSCMSPSFSCVSPSPGLGPHSASPVTPPCAKASGAHFAYCYLPSEAVAERILKKSILIRAFIEVWAEEQTYPEVLSRMQEPGNVLLFRRYINDERTWAFRVKAFGKSLSVEEQREKMNFFSTLFKGTEKVSLDNPDITLAVAEEWVHATEPGARPAEKPLRIFFGREIASRHADKNAQPWWWPLRLSRRPVLGPTSLDVELAFLMCHQAHIKRGSLVLDPFVGTGSILISASYYGATCIGSDIDIRVLKGYSVAYLNPHLNHPPGAKKDVFRNFKEYGLARPEIVRGDNAAWVWRLPPPAGAEKSARAAGGTSDKREESAPDSPDPPAETDTQGRMRAYLQRSALGGGKPWVDAIVTDPPYGIRAGARQSGHQQKHKRVAERSNEERLTYISPTILYAPQTVVSDLLNLAARLLVDNGRLVFLLPVDLSTAQAELDLLRHEDLELLACSLQPLSGGERESEHACLILRLLLFCLFRLFSTYLVPFHFFICSSVRCLRRASLSVSRPSERLYSV</sequence>
<dbReference type="PROSITE" id="PS00092">
    <property type="entry name" value="N6_MTASE"/>
    <property type="match status" value="1"/>
</dbReference>
<evidence type="ECO:0000256" key="2">
    <source>
        <dbReference type="ARBA" id="ARBA00022679"/>
    </source>
</evidence>
<name>A0A0F7URP7_NEOCL</name>
<keyword evidence="1 6" id="KW-0489">Methyltransferase</keyword>
<dbReference type="GO" id="GO:0003676">
    <property type="term" value="F:nucleic acid binding"/>
    <property type="evidence" value="ECO:0007669"/>
    <property type="project" value="InterPro"/>
</dbReference>
<feature type="domain" description="Ribosomal RNA large subunit methyltransferase K/L-like methyltransferase" evidence="4">
    <location>
        <begin position="392"/>
        <end position="443"/>
    </location>
</feature>
<dbReference type="EMBL" id="LN714487">
    <property type="protein sequence ID" value="CEL71150.1"/>
    <property type="molecule type" value="Genomic_DNA"/>
</dbReference>
<proteinExistence type="predicted"/>
<evidence type="ECO:0000256" key="3">
    <source>
        <dbReference type="SAM" id="MobiDB-lite"/>
    </source>
</evidence>
<protein>
    <submittedName>
        <fullName evidence="6">Methyltransferase-like protein, related</fullName>
    </submittedName>
</protein>
<feature type="domain" description="tRNA (guanine(10)-N(2))-methyltransferase TRMT11 N-terminal" evidence="5">
    <location>
        <begin position="241"/>
        <end position="374"/>
    </location>
</feature>
<dbReference type="GO" id="GO:0043527">
    <property type="term" value="C:tRNA methyltransferase complex"/>
    <property type="evidence" value="ECO:0007669"/>
    <property type="project" value="UniProtKB-ARBA"/>
</dbReference>
<dbReference type="InterPro" id="IPR029063">
    <property type="entry name" value="SAM-dependent_MTases_sf"/>
</dbReference>
<dbReference type="GO" id="GO:0008168">
    <property type="term" value="F:methyltransferase activity"/>
    <property type="evidence" value="ECO:0007669"/>
    <property type="project" value="UniProtKB-KW"/>
</dbReference>
<dbReference type="PANTHER" id="PTHR13370:SF3">
    <property type="entry name" value="TRNA (GUANINE(10)-N2)-METHYLTRANSFERASE HOMOLOG"/>
    <property type="match status" value="1"/>
</dbReference>
<evidence type="ECO:0000259" key="4">
    <source>
        <dbReference type="Pfam" id="PF01170"/>
    </source>
</evidence>
<dbReference type="GO" id="GO:0005737">
    <property type="term" value="C:cytoplasm"/>
    <property type="evidence" value="ECO:0007669"/>
    <property type="project" value="TreeGrafter"/>
</dbReference>
<dbReference type="PANTHER" id="PTHR13370">
    <property type="entry name" value="RNA METHYLASE-RELATED"/>
    <property type="match status" value="1"/>
</dbReference>
<dbReference type="PRINTS" id="PR00507">
    <property type="entry name" value="N12N6MTFRASE"/>
</dbReference>
<reference evidence="6" key="1">
    <citation type="journal article" date="2015" name="PLoS ONE">
        <title>Comprehensive Evaluation of Toxoplasma gondii VEG and Neospora caninum LIV Genomes with Tachyzoite Stage Transcriptome and Proteome Defines Novel Transcript Features.</title>
        <authorList>
            <person name="Ramaprasad A."/>
            <person name="Mourier T."/>
            <person name="Naeem R."/>
            <person name="Malas T.B."/>
            <person name="Moussa E."/>
            <person name="Panigrahi A."/>
            <person name="Vermont S.J."/>
            <person name="Otto T.D."/>
            <person name="Wastling J."/>
            <person name="Pain A."/>
        </authorList>
    </citation>
    <scope>NUCLEOTIDE SEQUENCE</scope>
    <source>
        <strain evidence="6">Liverpool</strain>
    </source>
</reference>
<feature type="region of interest" description="Disordered" evidence="3">
    <location>
        <begin position="86"/>
        <end position="168"/>
    </location>
</feature>
<feature type="compositionally biased region" description="Pro residues" evidence="3">
    <location>
        <begin position="18"/>
        <end position="30"/>
    </location>
</feature>
<feature type="compositionally biased region" description="Pro residues" evidence="3">
    <location>
        <begin position="120"/>
        <end position="160"/>
    </location>
</feature>
<gene>
    <name evidence="6" type="ORF">BN1204_068140</name>
</gene>
<feature type="region of interest" description="Disordered" evidence="3">
    <location>
        <begin position="505"/>
        <end position="537"/>
    </location>
</feature>
<evidence type="ECO:0000256" key="1">
    <source>
        <dbReference type="ARBA" id="ARBA00022603"/>
    </source>
</evidence>
<feature type="region of interest" description="Disordered" evidence="3">
    <location>
        <begin position="1"/>
        <end position="38"/>
    </location>
</feature>
<dbReference type="Pfam" id="PF01170">
    <property type="entry name" value="UPF0020"/>
    <property type="match status" value="1"/>
</dbReference>
<dbReference type="InterPro" id="IPR059073">
    <property type="entry name" value="TRMT11_N"/>
</dbReference>
<keyword evidence="2 6" id="KW-0808">Transferase</keyword>
<organism evidence="6">
    <name type="scientific">Neospora caninum (strain Liverpool)</name>
    <dbReference type="NCBI Taxonomy" id="572307"/>
    <lineage>
        <taxon>Eukaryota</taxon>
        <taxon>Sar</taxon>
        <taxon>Alveolata</taxon>
        <taxon>Apicomplexa</taxon>
        <taxon>Conoidasida</taxon>
        <taxon>Coccidia</taxon>
        <taxon>Eucoccidiorida</taxon>
        <taxon>Eimeriorina</taxon>
        <taxon>Sarcocystidae</taxon>
        <taxon>Neospora</taxon>
    </lineage>
</organism>
<dbReference type="SUPFAM" id="SSF53335">
    <property type="entry name" value="S-adenosyl-L-methionine-dependent methyltransferases"/>
    <property type="match status" value="1"/>
</dbReference>
<accession>A0A0F7URP7</accession>
<dbReference type="Pfam" id="PF25904">
    <property type="entry name" value="Tmrp11_N"/>
    <property type="match status" value="1"/>
</dbReference>
<dbReference type="InterPro" id="IPR000241">
    <property type="entry name" value="RlmKL-like_Mtase"/>
</dbReference>